<name>A0A8J4Y1N7_CHIOP</name>
<dbReference type="EMBL" id="JACEEZ010016103">
    <property type="protein sequence ID" value="KAG0718422.1"/>
    <property type="molecule type" value="Genomic_DNA"/>
</dbReference>
<feature type="transmembrane region" description="Helical" evidence="1">
    <location>
        <begin position="12"/>
        <end position="33"/>
    </location>
</feature>
<keyword evidence="1" id="KW-0472">Membrane</keyword>
<sequence length="153" mass="16374">MAVVGLSGWDWAVFGVTLVASLGTGVFAGWVARRKAKKGDVKSTAAEFLMGGRHLNPFAVALSTMIGAISAVSIIDRDDQPPFPVRRNGTWLPHGSQDSMQPADHGLTPSFEELRTDITNTSCLSTPQLCYSLSDLVKRGCGFINGRIGIHCL</sequence>
<keyword evidence="3" id="KW-1185">Reference proteome</keyword>
<dbReference type="OrthoDB" id="6132759at2759"/>
<reference evidence="2" key="1">
    <citation type="submission" date="2020-07" db="EMBL/GenBank/DDBJ databases">
        <title>The High-quality genome of the commercially important snow crab, Chionoecetes opilio.</title>
        <authorList>
            <person name="Jeong J.-H."/>
            <person name="Ryu S."/>
        </authorList>
    </citation>
    <scope>NUCLEOTIDE SEQUENCE</scope>
    <source>
        <strain evidence="2">MADBK_172401_WGS</strain>
        <tissue evidence="2">Digestive gland</tissue>
    </source>
</reference>
<organism evidence="2 3">
    <name type="scientific">Chionoecetes opilio</name>
    <name type="common">Atlantic snow crab</name>
    <name type="synonym">Cancer opilio</name>
    <dbReference type="NCBI Taxonomy" id="41210"/>
    <lineage>
        <taxon>Eukaryota</taxon>
        <taxon>Metazoa</taxon>
        <taxon>Ecdysozoa</taxon>
        <taxon>Arthropoda</taxon>
        <taxon>Crustacea</taxon>
        <taxon>Multicrustacea</taxon>
        <taxon>Malacostraca</taxon>
        <taxon>Eumalacostraca</taxon>
        <taxon>Eucarida</taxon>
        <taxon>Decapoda</taxon>
        <taxon>Pleocyemata</taxon>
        <taxon>Brachyura</taxon>
        <taxon>Eubrachyura</taxon>
        <taxon>Majoidea</taxon>
        <taxon>Majidae</taxon>
        <taxon>Chionoecetes</taxon>
    </lineage>
</organism>
<dbReference type="Proteomes" id="UP000770661">
    <property type="component" value="Unassembled WGS sequence"/>
</dbReference>
<protein>
    <submittedName>
        <fullName evidence="2">Uncharacterized protein</fullName>
    </submittedName>
</protein>
<evidence type="ECO:0000313" key="2">
    <source>
        <dbReference type="EMBL" id="KAG0718422.1"/>
    </source>
</evidence>
<comment type="caution">
    <text evidence="2">The sequence shown here is derived from an EMBL/GenBank/DDBJ whole genome shotgun (WGS) entry which is preliminary data.</text>
</comment>
<feature type="transmembrane region" description="Helical" evidence="1">
    <location>
        <begin position="54"/>
        <end position="75"/>
    </location>
</feature>
<dbReference type="AlphaFoldDB" id="A0A8J4Y1N7"/>
<keyword evidence="1" id="KW-1133">Transmembrane helix</keyword>
<gene>
    <name evidence="2" type="ORF">GWK47_007690</name>
</gene>
<evidence type="ECO:0000313" key="3">
    <source>
        <dbReference type="Proteomes" id="UP000770661"/>
    </source>
</evidence>
<keyword evidence="1" id="KW-0812">Transmembrane</keyword>
<accession>A0A8J4Y1N7</accession>
<evidence type="ECO:0000256" key="1">
    <source>
        <dbReference type="SAM" id="Phobius"/>
    </source>
</evidence>
<proteinExistence type="predicted"/>